<keyword evidence="2" id="KW-0812">Transmembrane</keyword>
<dbReference type="EMBL" id="MFLC01000031">
    <property type="protein sequence ID" value="OGG54792.1"/>
    <property type="molecule type" value="Genomic_DNA"/>
</dbReference>
<keyword evidence="2" id="KW-1133">Transmembrane helix</keyword>
<reference evidence="3 4" key="1">
    <citation type="journal article" date="2016" name="Nat. Commun.">
        <title>Thousands of microbial genomes shed light on interconnected biogeochemical processes in an aquifer system.</title>
        <authorList>
            <person name="Anantharaman K."/>
            <person name="Brown C.T."/>
            <person name="Hug L.A."/>
            <person name="Sharon I."/>
            <person name="Castelle C.J."/>
            <person name="Probst A.J."/>
            <person name="Thomas B.C."/>
            <person name="Singh A."/>
            <person name="Wilkins M.J."/>
            <person name="Karaoz U."/>
            <person name="Brodie E.L."/>
            <person name="Williams K.H."/>
            <person name="Hubbard S.S."/>
            <person name="Banfield J.F."/>
        </authorList>
    </citation>
    <scope>NUCLEOTIDE SEQUENCE [LARGE SCALE GENOMIC DNA]</scope>
</reference>
<proteinExistence type="predicted"/>
<sequence>MEGIMSQKRTPRPNVDKMSSKDVVTKTKRVNLDVALQAFSLWSGGEPPDHYKYEQTTLQKFHLSGSVGGKIADVDVSWPEGQEQYGFVEVTWLSSEQSGKQMTRKYACFKVGSHVHVREWYRLSELIQYQYRYGLELPNGIRHPDWPWFENLMRVFSPWFLGSLLGLLAGFTLLFGLPDTLWIKVGGEFLPRSERVFFALYGGATGIGAFVGVLFACIHHKLRGGTLRQEKIELWRRDLEKRSKNSKKEDQATAA</sequence>
<evidence type="ECO:0000313" key="3">
    <source>
        <dbReference type="EMBL" id="OGG54792.1"/>
    </source>
</evidence>
<feature type="transmembrane region" description="Helical" evidence="2">
    <location>
        <begin position="159"/>
        <end position="177"/>
    </location>
</feature>
<feature type="region of interest" description="Disordered" evidence="1">
    <location>
        <begin position="1"/>
        <end position="21"/>
    </location>
</feature>
<dbReference type="AlphaFoldDB" id="A0A1F6D173"/>
<evidence type="ECO:0000256" key="2">
    <source>
        <dbReference type="SAM" id="Phobius"/>
    </source>
</evidence>
<protein>
    <submittedName>
        <fullName evidence="3">Uncharacterized protein</fullName>
    </submittedName>
</protein>
<keyword evidence="2" id="KW-0472">Membrane</keyword>
<dbReference type="Proteomes" id="UP000177659">
    <property type="component" value="Unassembled WGS sequence"/>
</dbReference>
<evidence type="ECO:0000256" key="1">
    <source>
        <dbReference type="SAM" id="MobiDB-lite"/>
    </source>
</evidence>
<feature type="transmembrane region" description="Helical" evidence="2">
    <location>
        <begin position="197"/>
        <end position="218"/>
    </location>
</feature>
<name>A0A1F6D173_9BACT</name>
<accession>A0A1F6D173</accession>
<gene>
    <name evidence="3" type="ORF">A3D62_02385</name>
</gene>
<evidence type="ECO:0000313" key="4">
    <source>
        <dbReference type="Proteomes" id="UP000177659"/>
    </source>
</evidence>
<organism evidence="3 4">
    <name type="scientific">Candidatus Kaiserbacteria bacterium RIFCSPHIGHO2_02_FULL_49_11</name>
    <dbReference type="NCBI Taxonomy" id="1798489"/>
    <lineage>
        <taxon>Bacteria</taxon>
        <taxon>Candidatus Kaiseribacteriota</taxon>
    </lineage>
</organism>
<comment type="caution">
    <text evidence="3">The sequence shown here is derived from an EMBL/GenBank/DDBJ whole genome shotgun (WGS) entry which is preliminary data.</text>
</comment>